<dbReference type="EMBL" id="CP061799">
    <property type="protein sequence ID" value="QTA79430.1"/>
    <property type="molecule type" value="Genomic_DNA"/>
</dbReference>
<evidence type="ECO:0000313" key="1">
    <source>
        <dbReference type="EMBL" id="QTA79430.1"/>
    </source>
</evidence>
<sequence>MEKIIGKVAATEKAPTTIDLFYFWTDKKRILNPFDIVKAAHIDNSITFGVVEEISHITDSSSYLSNFISSDFGDVETTSNMNRIGMNFVKAKVLGNNKSIYTPVLDSSAVSLANKDEILEALGLDKIVNPMPCGYIEMYKDEDKVTLPVNFNSQFLIGPEGAHLNISGISGLAAKTSYTMFLLKAIQEQYLKSSKDDSVAFVIFNVKGRDLLAIDEPNSELNKNDKNLYKMLNLSTTPFSNVKYYYPYSDKTNTQTYSYANNADIEMQIDLNKAFRYKYTYEEDKSNIDLMFSNIDDSNGTMESILNYIITGQGGFNEIGNWSQFADKVGEFTASGRKGGDKDISVMSWRKFKRIISKSLSHPIFSKRVVAEKNETRLHEATKDIKPNEVHVVDIAKLDQDTQAFVFGDVVRAIYDLKLGQEDRDEDDIPSKIVIFIDELNKYASKDIPKNSPILRQILDISERGRSLGIILFSVEQFKSAIHDRVKGNSATHAFGRTNAIEISKPDYKFIPPVYKNMMTRLDPGEYIIEHPVFRSLLNIRFPRPLYKQFPNG</sequence>
<evidence type="ECO:0008006" key="3">
    <source>
        <dbReference type="Google" id="ProtNLM"/>
    </source>
</evidence>
<dbReference type="Proteomes" id="UP000663720">
    <property type="component" value="Chromosome"/>
</dbReference>
<dbReference type="KEGG" id="dli:dnl_17000"/>
<accession>A0A975B624</accession>
<dbReference type="AlphaFoldDB" id="A0A975B624"/>
<evidence type="ECO:0000313" key="2">
    <source>
        <dbReference type="Proteomes" id="UP000663720"/>
    </source>
</evidence>
<dbReference type="Gene3D" id="3.40.50.300">
    <property type="entry name" value="P-loop containing nucleotide triphosphate hydrolases"/>
    <property type="match status" value="1"/>
</dbReference>
<name>A0A975B624_9BACT</name>
<reference evidence="1" key="1">
    <citation type="journal article" date="2021" name="Microb. Physiol.">
        <title>Proteogenomic Insights into the Physiology of Marine, Sulfate-Reducing, Filamentous Desulfonema limicola and Desulfonema magnum.</title>
        <authorList>
            <person name="Schnaars V."/>
            <person name="Wohlbrand L."/>
            <person name="Scheve S."/>
            <person name="Hinrichs C."/>
            <person name="Reinhardt R."/>
            <person name="Rabus R."/>
        </authorList>
    </citation>
    <scope>NUCLEOTIDE SEQUENCE</scope>
    <source>
        <strain evidence="1">5ac10</strain>
    </source>
</reference>
<dbReference type="InterPro" id="IPR051162">
    <property type="entry name" value="T4SS_component"/>
</dbReference>
<dbReference type="InterPro" id="IPR027417">
    <property type="entry name" value="P-loop_NTPase"/>
</dbReference>
<dbReference type="RefSeq" id="WP_207691184.1">
    <property type="nucleotide sequence ID" value="NZ_CP061799.1"/>
</dbReference>
<gene>
    <name evidence="1" type="ORF">dnl_17000</name>
</gene>
<proteinExistence type="predicted"/>
<organism evidence="1 2">
    <name type="scientific">Desulfonema limicola</name>
    <dbReference type="NCBI Taxonomy" id="45656"/>
    <lineage>
        <taxon>Bacteria</taxon>
        <taxon>Pseudomonadati</taxon>
        <taxon>Thermodesulfobacteriota</taxon>
        <taxon>Desulfobacteria</taxon>
        <taxon>Desulfobacterales</taxon>
        <taxon>Desulfococcaceae</taxon>
        <taxon>Desulfonema</taxon>
    </lineage>
</organism>
<keyword evidence="2" id="KW-1185">Reference proteome</keyword>
<protein>
    <recommendedName>
        <fullName evidence="3">ATP-binding protein</fullName>
    </recommendedName>
</protein>
<dbReference type="PANTHER" id="PTHR30121">
    <property type="entry name" value="UNCHARACTERIZED PROTEIN YJGR-RELATED"/>
    <property type="match status" value="1"/>
</dbReference>
<dbReference type="PANTHER" id="PTHR30121:SF6">
    <property type="entry name" value="SLR6007 PROTEIN"/>
    <property type="match status" value="1"/>
</dbReference>